<accession>A0A1N5UGP6</accession>
<name>A0A1N5UGP6_9ACTN</name>
<dbReference type="Proteomes" id="UP000185124">
    <property type="component" value="Unassembled WGS sequence"/>
</dbReference>
<sequence length="52" mass="5643">MTLKAGRNEITLYNDPANSATAPGCPSPCRARLDSEWAPNLDRFEIAPVRVG</sequence>
<evidence type="ECO:0000313" key="2">
    <source>
        <dbReference type="Proteomes" id="UP000185124"/>
    </source>
</evidence>
<dbReference type="STRING" id="709881.SAMN04489832_0902"/>
<proteinExistence type="predicted"/>
<keyword evidence="2" id="KW-1185">Reference proteome</keyword>
<organism evidence="1 2">
    <name type="scientific">Micromonospora cremea</name>
    <dbReference type="NCBI Taxonomy" id="709881"/>
    <lineage>
        <taxon>Bacteria</taxon>
        <taxon>Bacillati</taxon>
        <taxon>Actinomycetota</taxon>
        <taxon>Actinomycetes</taxon>
        <taxon>Micromonosporales</taxon>
        <taxon>Micromonosporaceae</taxon>
        <taxon>Micromonospora</taxon>
    </lineage>
</organism>
<dbReference type="RefSeq" id="WP_159450983.1">
    <property type="nucleotide sequence ID" value="NZ_FSQT01000001.1"/>
</dbReference>
<reference evidence="2" key="1">
    <citation type="submission" date="2016-12" db="EMBL/GenBank/DDBJ databases">
        <authorList>
            <person name="Varghese N."/>
            <person name="Submissions S."/>
        </authorList>
    </citation>
    <scope>NUCLEOTIDE SEQUENCE [LARGE SCALE GENOMIC DNA]</scope>
    <source>
        <strain evidence="2">DSM 45599</strain>
    </source>
</reference>
<dbReference type="EMBL" id="FSQT01000001">
    <property type="protein sequence ID" value="SIM59901.1"/>
    <property type="molecule type" value="Genomic_DNA"/>
</dbReference>
<protein>
    <submittedName>
        <fullName evidence="1">Uncharacterized protein</fullName>
    </submittedName>
</protein>
<gene>
    <name evidence="1" type="ORF">SAMN04489832_0902</name>
</gene>
<evidence type="ECO:0000313" key="1">
    <source>
        <dbReference type="EMBL" id="SIM59901.1"/>
    </source>
</evidence>
<dbReference type="AlphaFoldDB" id="A0A1N5UGP6"/>